<dbReference type="PRINTS" id="PR00455">
    <property type="entry name" value="HTHTETR"/>
</dbReference>
<dbReference type="InterPro" id="IPR050109">
    <property type="entry name" value="HTH-type_TetR-like_transc_reg"/>
</dbReference>
<evidence type="ECO:0000256" key="1">
    <source>
        <dbReference type="ARBA" id="ARBA00023015"/>
    </source>
</evidence>
<dbReference type="SUPFAM" id="SSF46689">
    <property type="entry name" value="Homeodomain-like"/>
    <property type="match status" value="1"/>
</dbReference>
<dbReference type="SUPFAM" id="SSF48498">
    <property type="entry name" value="Tetracyclin repressor-like, C-terminal domain"/>
    <property type="match status" value="1"/>
</dbReference>
<protein>
    <submittedName>
        <fullName evidence="7">TetR family transcriptional regulator</fullName>
    </submittedName>
</protein>
<evidence type="ECO:0000313" key="7">
    <source>
        <dbReference type="EMBL" id="ATE55530.1"/>
    </source>
</evidence>
<dbReference type="PANTHER" id="PTHR30055:SF234">
    <property type="entry name" value="HTH-TYPE TRANSCRIPTIONAL REGULATOR BETI"/>
    <property type="match status" value="1"/>
</dbReference>
<dbReference type="AlphaFoldDB" id="A0A290Z922"/>
<dbReference type="InterPro" id="IPR001647">
    <property type="entry name" value="HTH_TetR"/>
</dbReference>
<dbReference type="GO" id="GO:0000976">
    <property type="term" value="F:transcription cis-regulatory region binding"/>
    <property type="evidence" value="ECO:0007669"/>
    <property type="project" value="TreeGrafter"/>
</dbReference>
<dbReference type="Pfam" id="PF00440">
    <property type="entry name" value="TetR_N"/>
    <property type="match status" value="1"/>
</dbReference>
<dbReference type="KEGG" id="apre:CNX65_21430"/>
<dbReference type="Proteomes" id="UP000218505">
    <property type="component" value="Chromosome"/>
</dbReference>
<dbReference type="EMBL" id="CP023445">
    <property type="protein sequence ID" value="ATE55530.1"/>
    <property type="molecule type" value="Genomic_DNA"/>
</dbReference>
<dbReference type="InterPro" id="IPR049445">
    <property type="entry name" value="TetR_SbtR-like_C"/>
</dbReference>
<keyword evidence="3" id="KW-0804">Transcription</keyword>
<dbReference type="Gene3D" id="1.10.357.10">
    <property type="entry name" value="Tetracycline Repressor, domain 2"/>
    <property type="match status" value="1"/>
</dbReference>
<name>A0A290Z922_9PSEU</name>
<dbReference type="InterPro" id="IPR009057">
    <property type="entry name" value="Homeodomain-like_sf"/>
</dbReference>
<evidence type="ECO:0000313" key="8">
    <source>
        <dbReference type="Proteomes" id="UP000218505"/>
    </source>
</evidence>
<dbReference type="PANTHER" id="PTHR30055">
    <property type="entry name" value="HTH-TYPE TRANSCRIPTIONAL REGULATOR RUTR"/>
    <property type="match status" value="1"/>
</dbReference>
<evidence type="ECO:0000256" key="3">
    <source>
        <dbReference type="ARBA" id="ARBA00023163"/>
    </source>
</evidence>
<keyword evidence="2 4" id="KW-0238">DNA-binding</keyword>
<reference evidence="7" key="1">
    <citation type="submission" date="2017-09" db="EMBL/GenBank/DDBJ databases">
        <title>Complete Genome Sequence of ansamitocin-producing Bacterium Actinosynnema pretiosum X47.</title>
        <authorList>
            <person name="Cao G."/>
            <person name="Zong G."/>
            <person name="Zhong C."/>
            <person name="Fu J."/>
        </authorList>
    </citation>
    <scope>NUCLEOTIDE SEQUENCE [LARGE SCALE GENOMIC DNA]</scope>
    <source>
        <strain evidence="7">X47</strain>
    </source>
</reference>
<keyword evidence="8" id="KW-1185">Reference proteome</keyword>
<accession>A0A290Z922</accession>
<dbReference type="GO" id="GO:0003700">
    <property type="term" value="F:DNA-binding transcription factor activity"/>
    <property type="evidence" value="ECO:0007669"/>
    <property type="project" value="TreeGrafter"/>
</dbReference>
<keyword evidence="1" id="KW-0805">Transcription regulation</keyword>
<evidence type="ECO:0000259" key="6">
    <source>
        <dbReference type="PROSITE" id="PS50977"/>
    </source>
</evidence>
<feature type="region of interest" description="Disordered" evidence="5">
    <location>
        <begin position="1"/>
        <end position="21"/>
    </location>
</feature>
<evidence type="ECO:0000256" key="5">
    <source>
        <dbReference type="SAM" id="MobiDB-lite"/>
    </source>
</evidence>
<evidence type="ECO:0000256" key="2">
    <source>
        <dbReference type="ARBA" id="ARBA00023125"/>
    </source>
</evidence>
<feature type="DNA-binding region" description="H-T-H motif" evidence="4">
    <location>
        <begin position="42"/>
        <end position="61"/>
    </location>
</feature>
<dbReference type="RefSeq" id="WP_096495362.1">
    <property type="nucleotide sequence ID" value="NZ_CP023445.1"/>
</dbReference>
<dbReference type="PROSITE" id="PS50977">
    <property type="entry name" value="HTH_TETR_2"/>
    <property type="match status" value="1"/>
</dbReference>
<sequence length="199" mass="21758">MTADRPAEAPRSRKPRADAARNQEAIVEAATRVLAEQGAAVDVREIARLSGVGMGTLYRHFPTKEDLVRTILRREFLTWAASAREAAERAEDPWAALADFFRQALSGYARHRAISECFALAWAEPDVEGLGELRAVIEGLTARAHEAGSLRPDASADDLLLLLVSLGHAARLTGDSRPEQVERLLRVSLDGLRPERAEG</sequence>
<feature type="domain" description="HTH tetR-type" evidence="6">
    <location>
        <begin position="20"/>
        <end position="79"/>
    </location>
</feature>
<gene>
    <name evidence="7" type="ORF">CNX65_21430</name>
</gene>
<evidence type="ECO:0000256" key="4">
    <source>
        <dbReference type="PROSITE-ProRule" id="PRU00335"/>
    </source>
</evidence>
<dbReference type="Pfam" id="PF21597">
    <property type="entry name" value="TetR_C_43"/>
    <property type="match status" value="1"/>
</dbReference>
<dbReference type="InterPro" id="IPR036271">
    <property type="entry name" value="Tet_transcr_reg_TetR-rel_C_sf"/>
</dbReference>
<proteinExistence type="predicted"/>
<organism evidence="7 8">
    <name type="scientific">Actinosynnema pretiosum</name>
    <dbReference type="NCBI Taxonomy" id="42197"/>
    <lineage>
        <taxon>Bacteria</taxon>
        <taxon>Bacillati</taxon>
        <taxon>Actinomycetota</taxon>
        <taxon>Actinomycetes</taxon>
        <taxon>Pseudonocardiales</taxon>
        <taxon>Pseudonocardiaceae</taxon>
        <taxon>Actinosynnema</taxon>
    </lineage>
</organism>